<dbReference type="RefSeq" id="WP_136406351.1">
    <property type="nucleotide sequence ID" value="NZ_SSWX01000010.1"/>
</dbReference>
<reference evidence="1 2" key="1">
    <citation type="submission" date="2019-04" db="EMBL/GenBank/DDBJ databases">
        <title>Lampropedia sp YIM MLB12 draf genome.</title>
        <authorList>
            <person name="Wang Y.-X."/>
        </authorList>
    </citation>
    <scope>NUCLEOTIDE SEQUENCE [LARGE SCALE GENOMIC DNA]</scope>
    <source>
        <strain evidence="1 2">YIM MLB12</strain>
    </source>
</reference>
<gene>
    <name evidence="1" type="ORF">E8K88_09075</name>
</gene>
<keyword evidence="1" id="KW-0413">Isomerase</keyword>
<dbReference type="EMBL" id="SSWX01000010">
    <property type="protein sequence ID" value="THJ33426.1"/>
    <property type="molecule type" value="Genomic_DNA"/>
</dbReference>
<dbReference type="Gene3D" id="3.30.429.10">
    <property type="entry name" value="Macrophage Migration Inhibitory Factor"/>
    <property type="match status" value="1"/>
</dbReference>
<dbReference type="OrthoDB" id="9814215at2"/>
<dbReference type="PANTHER" id="PTHR37950:SF1">
    <property type="entry name" value="4-HYDROXYPHENYLACETATE CATABOLISM PROTEIN"/>
    <property type="match status" value="1"/>
</dbReference>
<name>A0A4S5BUA9_9BURK</name>
<dbReference type="GO" id="GO:0008704">
    <property type="term" value="F:5-carboxymethyl-2-hydroxymuconate delta-isomerase activity"/>
    <property type="evidence" value="ECO:0007669"/>
    <property type="project" value="InterPro"/>
</dbReference>
<accession>A0A4S5BUA9</accession>
<dbReference type="PANTHER" id="PTHR37950">
    <property type="entry name" value="4-HYDROXYPHENYLACETATE CATABOLISM PROTEIN"/>
    <property type="match status" value="1"/>
</dbReference>
<proteinExistence type="predicted"/>
<dbReference type="SUPFAM" id="SSF55331">
    <property type="entry name" value="Tautomerase/MIF"/>
    <property type="match status" value="1"/>
</dbReference>
<dbReference type="InterPro" id="IPR014347">
    <property type="entry name" value="Tautomerase/MIF_sf"/>
</dbReference>
<evidence type="ECO:0000313" key="2">
    <source>
        <dbReference type="Proteomes" id="UP000306236"/>
    </source>
</evidence>
<dbReference type="Proteomes" id="UP000306236">
    <property type="component" value="Unassembled WGS sequence"/>
</dbReference>
<sequence>MPQVHLEYSANLPIDAAKVLKAVNAALFATGQFKLPQDIKSRAQAFDAFVVGDDLPHQAFVHLRVAVIDGRSVEVRKAIADAALAALQVAHDWQALPLQVQLGAEVHEITLATYARAITTPQVAV</sequence>
<organism evidence="1 2">
    <name type="scientific">Lampropedia aestuarii</name>
    <dbReference type="NCBI Taxonomy" id="2562762"/>
    <lineage>
        <taxon>Bacteria</taxon>
        <taxon>Pseudomonadati</taxon>
        <taxon>Pseudomonadota</taxon>
        <taxon>Betaproteobacteria</taxon>
        <taxon>Burkholderiales</taxon>
        <taxon>Comamonadaceae</taxon>
        <taxon>Lampropedia</taxon>
    </lineage>
</organism>
<comment type="caution">
    <text evidence="1">The sequence shown here is derived from an EMBL/GenBank/DDBJ whole genome shotgun (WGS) entry which is preliminary data.</text>
</comment>
<dbReference type="Pfam" id="PF02962">
    <property type="entry name" value="CHMI"/>
    <property type="match status" value="1"/>
</dbReference>
<protein>
    <submittedName>
        <fullName evidence="1">5-carboxymethyl-2-hydroxymuconate isomerase</fullName>
    </submittedName>
</protein>
<evidence type="ECO:0000313" key="1">
    <source>
        <dbReference type="EMBL" id="THJ33426.1"/>
    </source>
</evidence>
<dbReference type="InterPro" id="IPR004220">
    <property type="entry name" value="5-COMe_2-OHmuconate_Isoase"/>
</dbReference>
<dbReference type="AlphaFoldDB" id="A0A4S5BUA9"/>
<keyword evidence="2" id="KW-1185">Reference proteome</keyword>